<proteinExistence type="predicted"/>
<keyword evidence="3" id="KW-1185">Reference proteome</keyword>
<accession>A0A6G1FAN1</accession>
<dbReference type="Proteomes" id="UP000479710">
    <property type="component" value="Unassembled WGS sequence"/>
</dbReference>
<reference evidence="2 3" key="1">
    <citation type="submission" date="2019-11" db="EMBL/GenBank/DDBJ databases">
        <title>Whole genome sequence of Oryza granulata.</title>
        <authorList>
            <person name="Li W."/>
        </authorList>
    </citation>
    <scope>NUCLEOTIDE SEQUENCE [LARGE SCALE GENOMIC DNA]</scope>
    <source>
        <strain evidence="3">cv. Menghai</strain>
        <tissue evidence="2">Leaf</tissue>
    </source>
</reference>
<evidence type="ECO:0000313" key="3">
    <source>
        <dbReference type="Proteomes" id="UP000479710"/>
    </source>
</evidence>
<sequence>MAPAAAVPNKGKDGTCSFAVRFRPLHAAIHSSGSPPASSSSYLLVVVYVEAAARITLPKKSRRAGGMAEVKRRNPSTSLR</sequence>
<comment type="caution">
    <text evidence="2">The sequence shown here is derived from an EMBL/GenBank/DDBJ whole genome shotgun (WGS) entry which is preliminary data.</text>
</comment>
<organism evidence="2 3">
    <name type="scientific">Oryza meyeriana var. granulata</name>
    <dbReference type="NCBI Taxonomy" id="110450"/>
    <lineage>
        <taxon>Eukaryota</taxon>
        <taxon>Viridiplantae</taxon>
        <taxon>Streptophyta</taxon>
        <taxon>Embryophyta</taxon>
        <taxon>Tracheophyta</taxon>
        <taxon>Spermatophyta</taxon>
        <taxon>Magnoliopsida</taxon>
        <taxon>Liliopsida</taxon>
        <taxon>Poales</taxon>
        <taxon>Poaceae</taxon>
        <taxon>BOP clade</taxon>
        <taxon>Oryzoideae</taxon>
        <taxon>Oryzeae</taxon>
        <taxon>Oryzinae</taxon>
        <taxon>Oryza</taxon>
        <taxon>Oryza meyeriana</taxon>
    </lineage>
</organism>
<feature type="region of interest" description="Disordered" evidence="1">
    <location>
        <begin position="60"/>
        <end position="80"/>
    </location>
</feature>
<evidence type="ECO:0000256" key="1">
    <source>
        <dbReference type="SAM" id="MobiDB-lite"/>
    </source>
</evidence>
<name>A0A6G1FAN1_9ORYZ</name>
<gene>
    <name evidence="2" type="ORF">E2562_022531</name>
</gene>
<dbReference type="EMBL" id="SPHZ02000001">
    <property type="protein sequence ID" value="KAF0934016.1"/>
    <property type="molecule type" value="Genomic_DNA"/>
</dbReference>
<evidence type="ECO:0000313" key="2">
    <source>
        <dbReference type="EMBL" id="KAF0934016.1"/>
    </source>
</evidence>
<protein>
    <submittedName>
        <fullName evidence="2">Uncharacterized protein</fullName>
    </submittedName>
</protein>
<dbReference type="AlphaFoldDB" id="A0A6G1FAN1"/>